<dbReference type="PANTHER" id="PTHR24198:SF165">
    <property type="entry name" value="ANKYRIN REPEAT-CONTAINING PROTEIN-RELATED"/>
    <property type="match status" value="1"/>
</dbReference>
<dbReference type="Proteomes" id="UP000179179">
    <property type="component" value="Unassembled WGS sequence"/>
</dbReference>
<dbReference type="InterPro" id="IPR036770">
    <property type="entry name" value="Ankyrin_rpt-contain_sf"/>
</dbReference>
<evidence type="ECO:0000313" key="5">
    <source>
        <dbReference type="Proteomes" id="UP000179179"/>
    </source>
</evidence>
<feature type="repeat" description="ANK" evidence="3">
    <location>
        <begin position="102"/>
        <end position="134"/>
    </location>
</feature>
<name>A0A1F8A3W0_9EURO</name>
<feature type="repeat" description="ANK" evidence="3">
    <location>
        <begin position="138"/>
        <end position="170"/>
    </location>
</feature>
<dbReference type="SMART" id="SM00248">
    <property type="entry name" value="ANK"/>
    <property type="match status" value="5"/>
</dbReference>
<evidence type="ECO:0000256" key="2">
    <source>
        <dbReference type="ARBA" id="ARBA00023043"/>
    </source>
</evidence>
<dbReference type="PROSITE" id="PS50297">
    <property type="entry name" value="ANK_REP_REGION"/>
    <property type="match status" value="5"/>
</dbReference>
<dbReference type="AlphaFoldDB" id="A0A1F8A3W0"/>
<proteinExistence type="predicted"/>
<evidence type="ECO:0000256" key="3">
    <source>
        <dbReference type="PROSITE-ProRule" id="PRU00023"/>
    </source>
</evidence>
<keyword evidence="1" id="KW-0677">Repeat</keyword>
<organism evidence="4 5">
    <name type="scientific">Aspergillus bombycis</name>
    <dbReference type="NCBI Taxonomy" id="109264"/>
    <lineage>
        <taxon>Eukaryota</taxon>
        <taxon>Fungi</taxon>
        <taxon>Dikarya</taxon>
        <taxon>Ascomycota</taxon>
        <taxon>Pezizomycotina</taxon>
        <taxon>Eurotiomycetes</taxon>
        <taxon>Eurotiomycetidae</taxon>
        <taxon>Eurotiales</taxon>
        <taxon>Aspergillaceae</taxon>
        <taxon>Aspergillus</taxon>
    </lineage>
</organism>
<feature type="repeat" description="ANK" evidence="3">
    <location>
        <begin position="70"/>
        <end position="97"/>
    </location>
</feature>
<sequence>MLHDARHILEVVEINYPAGFAQAWLKQVAVLEGYVEERTLLSYAARRGSEAVIQLLHETNKCASNFKTESGLASLTLAAENGHEAVVKLLLERGTDIGEHGFNWTLLEHAAKNGHEGVVKLLLQKGINLDSRFYANGNLYTLLSYAARIGNVAAVQLLLERGADPNSKSCSSDRTPLLVAVWVRHESVVKLLLKNGAYIQSKSYDGQTSLSLAAERGDTAMVKALLKN</sequence>
<evidence type="ECO:0000256" key="1">
    <source>
        <dbReference type="ARBA" id="ARBA00022737"/>
    </source>
</evidence>
<dbReference type="STRING" id="109264.A0A1F8A3W0"/>
<dbReference type="PRINTS" id="PR01415">
    <property type="entry name" value="ANKYRIN"/>
</dbReference>
<feature type="repeat" description="ANK" evidence="3">
    <location>
        <begin position="172"/>
        <end position="204"/>
    </location>
</feature>
<dbReference type="PROSITE" id="PS50088">
    <property type="entry name" value="ANK_REPEAT"/>
    <property type="match status" value="5"/>
</dbReference>
<dbReference type="Gene3D" id="1.25.40.20">
    <property type="entry name" value="Ankyrin repeat-containing domain"/>
    <property type="match status" value="2"/>
</dbReference>
<reference evidence="4 5" key="1">
    <citation type="journal article" date="2016" name="Genome Biol. Evol.">
        <title>Draft genome sequence of an aflatoxigenic Aspergillus species, A. bombycis.</title>
        <authorList>
            <person name="Moore G.G."/>
            <person name="Mack B.M."/>
            <person name="Beltz S.B."/>
            <person name="Gilbert M.K."/>
        </authorList>
    </citation>
    <scope>NUCLEOTIDE SEQUENCE [LARGE SCALE GENOMIC DNA]</scope>
    <source>
        <strain evidence="5">NRRL 26010</strain>
    </source>
</reference>
<dbReference type="SUPFAM" id="SSF48403">
    <property type="entry name" value="Ankyrin repeat"/>
    <property type="match status" value="1"/>
</dbReference>
<evidence type="ECO:0000313" key="4">
    <source>
        <dbReference type="EMBL" id="OGM46404.1"/>
    </source>
</evidence>
<protein>
    <submittedName>
        <fullName evidence="4">Uncharacterized protein</fullName>
    </submittedName>
</protein>
<accession>A0A1F8A3W0</accession>
<dbReference type="RefSeq" id="XP_022390121.1">
    <property type="nucleotide sequence ID" value="XM_022531873.1"/>
</dbReference>
<dbReference type="InterPro" id="IPR002110">
    <property type="entry name" value="Ankyrin_rpt"/>
</dbReference>
<dbReference type="PANTHER" id="PTHR24198">
    <property type="entry name" value="ANKYRIN REPEAT AND PROTEIN KINASE DOMAIN-CONTAINING PROTEIN"/>
    <property type="match status" value="1"/>
</dbReference>
<comment type="caution">
    <text evidence="4">The sequence shown here is derived from an EMBL/GenBank/DDBJ whole genome shotgun (WGS) entry which is preliminary data.</text>
</comment>
<dbReference type="GeneID" id="34448134"/>
<keyword evidence="5" id="KW-1185">Reference proteome</keyword>
<dbReference type="OrthoDB" id="4772757at2759"/>
<keyword evidence="2 3" id="KW-0040">ANK repeat</keyword>
<feature type="repeat" description="ANK" evidence="3">
    <location>
        <begin position="205"/>
        <end position="228"/>
    </location>
</feature>
<dbReference type="EMBL" id="LYCR01000032">
    <property type="protein sequence ID" value="OGM46404.1"/>
    <property type="molecule type" value="Genomic_DNA"/>
</dbReference>
<gene>
    <name evidence="4" type="ORF">ABOM_004744</name>
</gene>
<dbReference type="Pfam" id="PF12796">
    <property type="entry name" value="Ank_2"/>
    <property type="match status" value="2"/>
</dbReference>
<dbReference type="Pfam" id="PF00023">
    <property type="entry name" value="Ank"/>
    <property type="match status" value="1"/>
</dbReference>